<feature type="compositionally biased region" description="Basic residues" evidence="1">
    <location>
        <begin position="911"/>
        <end position="923"/>
    </location>
</feature>
<dbReference type="AlphaFoldDB" id="A0A4Z1PI90"/>
<dbReference type="STRING" id="86259.A0A4Z1PI90"/>
<feature type="compositionally biased region" description="Polar residues" evidence="1">
    <location>
        <begin position="180"/>
        <end position="191"/>
    </location>
</feature>
<dbReference type="OrthoDB" id="294251at2759"/>
<feature type="region of interest" description="Disordered" evidence="1">
    <location>
        <begin position="366"/>
        <end position="410"/>
    </location>
</feature>
<feature type="compositionally biased region" description="Polar residues" evidence="1">
    <location>
        <begin position="308"/>
        <end position="318"/>
    </location>
</feature>
<comment type="caution">
    <text evidence="3">The sequence shown here is derived from an EMBL/GenBank/DDBJ whole genome shotgun (WGS) entry which is preliminary data.</text>
</comment>
<sequence>MTKVAHDGDAAAPYYHHEGYGQGPNGFIKRAGTAAQKTGIAAQQRPTRNPQLFDMTKDLPPPPTPTTPTSVQELDFGLEEATTSSTSSTIPNGSSILSSPNHDALSTSPDSLNSGPFTRDSIPSPHLPLRKRSASDLRTQIVNGHDYYSSRPSRSPTRSVTHSGAYREVSHTHRGRQGALSPTESTYSETSLQREIDAYLPASKSWGRARGMTSAAQNSPNSVQPLRTHSSIPDLRHSARNQVSSTYRPDRGPNSRVVSIQFKSPPPVSWKDKEDLRSSYRSAMTNGSYVTYASSGVLESSDTEERNSVMTRASSVSDLYSKRKSHTLPEDEGMSVDDAIALYMNGFTDDELEKKLDQGIEDIESFFRPSSEEESEKPLPVPTNQFRRPLSKDKPLPDPLESERRPLDMSDEALTIATRYDSKIGDYSNLDLTIPKSPSAPHLLLSPLTAHPVLPPSPDSAPASPTYPEYKHDSRSPSEEQYKGSPSLHRSQGSRRSVKPELLEPVPRDRYGFKKVSQYVTEEEYDAWNIGYTEYLERRRKKWFVLMKQWGLTTENPIRFPPKSDKVKRYVRKGVPPEWRGAAWFWYAGGPAKLAQNPGLYQKLVEDVDKGLLSDIDREIIERDLNRTFPDNIKFKPDPTPEPTQDFPRTNVRPTRTSSKGEVPIIRALRRVLQAFSIHNPNIGYCQSLNFLAGLLLIFLNEDEEKAFILLSIVTTTHLPGTHAKVLEANVDVGVLMTCIKESMPAVWGKIDDIDAGRGRISTNRLPTVSLATTAWFMSCFVGNLPIETVLRVWDSFFYEGSKTLFRIALAIFKSGEWEIRKVSEHMEIFQIVQAIPRKLLDANSLMESCYKRRNGFGHLSQETIDARRKERRTAMQAERERKNGQKNSNFLAPSFTEDMSRPTTREGKLRRAASRAVRHRQPTGKVPPLPTVPTLFD</sequence>
<name>A0A4Z1PI90_9PEZI</name>
<dbReference type="SMART" id="SM00164">
    <property type="entry name" value="TBC"/>
    <property type="match status" value="1"/>
</dbReference>
<reference evidence="3 4" key="1">
    <citation type="submission" date="2019-04" db="EMBL/GenBank/DDBJ databases">
        <title>High contiguity whole genome sequence and gene annotation resource for two Venturia nashicola isolates.</title>
        <authorList>
            <person name="Prokchorchik M."/>
            <person name="Won K."/>
            <person name="Lee Y."/>
            <person name="Choi E.D."/>
            <person name="Segonzac C."/>
            <person name="Sohn K.H."/>
        </authorList>
    </citation>
    <scope>NUCLEOTIDE SEQUENCE [LARGE SCALE GENOMIC DNA]</scope>
    <source>
        <strain evidence="3 4">PRI2</strain>
    </source>
</reference>
<dbReference type="EMBL" id="SNSC02000004">
    <property type="protein sequence ID" value="TID25261.1"/>
    <property type="molecule type" value="Genomic_DNA"/>
</dbReference>
<accession>A0A4Z1PI90</accession>
<evidence type="ECO:0000313" key="4">
    <source>
        <dbReference type="Proteomes" id="UP000298493"/>
    </source>
</evidence>
<dbReference type="Pfam" id="PF00566">
    <property type="entry name" value="RabGAP-TBC"/>
    <property type="match status" value="1"/>
</dbReference>
<dbReference type="GO" id="GO:0031267">
    <property type="term" value="F:small GTPase binding"/>
    <property type="evidence" value="ECO:0007669"/>
    <property type="project" value="TreeGrafter"/>
</dbReference>
<gene>
    <name evidence="3" type="ORF">E6O75_ATG04466</name>
</gene>
<keyword evidence="4" id="KW-1185">Reference proteome</keyword>
<dbReference type="SUPFAM" id="SSF47923">
    <property type="entry name" value="Ypt/Rab-GAP domain of gyp1p"/>
    <property type="match status" value="2"/>
</dbReference>
<dbReference type="InterPro" id="IPR035969">
    <property type="entry name" value="Rab-GAP_TBC_sf"/>
</dbReference>
<feature type="region of interest" description="Disordered" evidence="1">
    <location>
        <begin position="450"/>
        <end position="502"/>
    </location>
</feature>
<dbReference type="PANTHER" id="PTHR47219">
    <property type="entry name" value="RAB GTPASE-ACTIVATING PROTEIN 1-LIKE"/>
    <property type="match status" value="1"/>
</dbReference>
<dbReference type="InterPro" id="IPR000195">
    <property type="entry name" value="Rab-GAP-TBC_dom"/>
</dbReference>
<organism evidence="3 4">
    <name type="scientific">Venturia nashicola</name>
    <dbReference type="NCBI Taxonomy" id="86259"/>
    <lineage>
        <taxon>Eukaryota</taxon>
        <taxon>Fungi</taxon>
        <taxon>Dikarya</taxon>
        <taxon>Ascomycota</taxon>
        <taxon>Pezizomycotina</taxon>
        <taxon>Dothideomycetes</taxon>
        <taxon>Pleosporomycetidae</taxon>
        <taxon>Venturiales</taxon>
        <taxon>Venturiaceae</taxon>
        <taxon>Venturia</taxon>
    </lineage>
</organism>
<dbReference type="PROSITE" id="PS50086">
    <property type="entry name" value="TBC_RABGAP"/>
    <property type="match status" value="1"/>
</dbReference>
<protein>
    <submittedName>
        <fullName evidence="3">Putative gtpase activating protein</fullName>
    </submittedName>
</protein>
<feature type="region of interest" description="Disordered" evidence="1">
    <location>
        <begin position="862"/>
        <end position="938"/>
    </location>
</feature>
<feature type="compositionally biased region" description="Low complexity" evidence="1">
    <location>
        <begin position="149"/>
        <end position="159"/>
    </location>
</feature>
<dbReference type="Proteomes" id="UP000298493">
    <property type="component" value="Unassembled WGS sequence"/>
</dbReference>
<feature type="region of interest" description="Disordered" evidence="1">
    <location>
        <begin position="298"/>
        <end position="331"/>
    </location>
</feature>
<dbReference type="Gene3D" id="1.10.472.80">
    <property type="entry name" value="Ypt/Rab-GAP domain of gyp1p, domain 3"/>
    <property type="match status" value="1"/>
</dbReference>
<dbReference type="PANTHER" id="PTHR47219:SF20">
    <property type="entry name" value="TBC1 DOMAIN FAMILY MEMBER 2B"/>
    <property type="match status" value="1"/>
</dbReference>
<feature type="compositionally biased region" description="Polar residues" evidence="1">
    <location>
        <begin position="214"/>
        <end position="231"/>
    </location>
</feature>
<dbReference type="GO" id="GO:0005096">
    <property type="term" value="F:GTPase activator activity"/>
    <property type="evidence" value="ECO:0007669"/>
    <property type="project" value="TreeGrafter"/>
</dbReference>
<dbReference type="Gene3D" id="1.10.8.270">
    <property type="entry name" value="putative rabgap domain of human tbc1 domain family member 14 like domains"/>
    <property type="match status" value="1"/>
</dbReference>
<feature type="region of interest" description="Disordered" evidence="1">
    <location>
        <begin position="210"/>
        <end position="273"/>
    </location>
</feature>
<proteinExistence type="predicted"/>
<feature type="region of interest" description="Disordered" evidence="1">
    <location>
        <begin position="631"/>
        <end position="657"/>
    </location>
</feature>
<evidence type="ECO:0000256" key="1">
    <source>
        <dbReference type="SAM" id="MobiDB-lite"/>
    </source>
</evidence>
<evidence type="ECO:0000313" key="3">
    <source>
        <dbReference type="EMBL" id="TID25261.1"/>
    </source>
</evidence>
<feature type="domain" description="Rab-GAP TBC" evidence="2">
    <location>
        <begin position="574"/>
        <end position="801"/>
    </location>
</feature>
<feature type="compositionally biased region" description="Polar residues" evidence="1">
    <location>
        <begin position="90"/>
        <end position="116"/>
    </location>
</feature>
<feature type="region of interest" description="Disordered" evidence="1">
    <location>
        <begin position="26"/>
        <end position="191"/>
    </location>
</feature>
<evidence type="ECO:0000259" key="2">
    <source>
        <dbReference type="PROSITE" id="PS50086"/>
    </source>
</evidence>
<feature type="compositionally biased region" description="Basic and acidic residues" evidence="1">
    <location>
        <begin position="390"/>
        <end position="408"/>
    </location>
</feature>
<feature type="compositionally biased region" description="Basic and acidic residues" evidence="1">
    <location>
        <begin position="469"/>
        <end position="482"/>
    </location>
</feature>
<dbReference type="InterPro" id="IPR050302">
    <property type="entry name" value="Rab_GAP_TBC_domain"/>
</dbReference>
<feature type="compositionally biased region" description="Basic and acidic residues" evidence="1">
    <location>
        <begin position="899"/>
        <end position="910"/>
    </location>
</feature>